<name>G8PC75_PEDCP</name>
<reference evidence="2 3" key="1">
    <citation type="journal article" date="2012" name="J. Bacteriol.">
        <title>Complete Genome Sequence of the Beer Spoilage Organism Pediococcus claussenii ATCC BAA-344T.</title>
        <authorList>
            <person name="Pittet V."/>
            <person name="Abegunde T."/>
            <person name="Marfleet T."/>
            <person name="Haakensen M."/>
            <person name="Morrow K."/>
            <person name="Jayaprakash T."/>
            <person name="Schroeder K."/>
            <person name="Trost B."/>
            <person name="Byrns S."/>
            <person name="Bergsveinson J."/>
            <person name="Kusalik A."/>
            <person name="Ziola B."/>
        </authorList>
    </citation>
    <scope>NUCLEOTIDE SEQUENCE [LARGE SCALE GENOMIC DNA]</scope>
    <source>
        <strain evidence="2 3">ATCC BAA-344</strain>
    </source>
</reference>
<dbReference type="KEGG" id="pce:PECL_1842"/>
<dbReference type="AlphaFoldDB" id="G8PC75"/>
<accession>G8PC75</accession>
<dbReference type="STRING" id="701521.PECL_1842"/>
<dbReference type="HOGENOM" id="CLU_095996_2_0_9"/>
<keyword evidence="3" id="KW-1185">Reference proteome</keyword>
<sequence length="150" mass="17595">MIVTRSLNTWEHTEDLLLKSQIIKQTFPDEHYCLDKINTSGFAVAAFTNDNLPIGLAIFENQMFKYMMLVDLKVNQKYRGMHIASQMLDFAEPLIKQRNYLGICVLCQDNNLHACRFYLNNRFEIGGLNTNNYNFTSQMGKQDIYFYRDI</sequence>
<dbReference type="RefSeq" id="WP_014216247.1">
    <property type="nucleotide sequence ID" value="NC_016605.1"/>
</dbReference>
<dbReference type="InterPro" id="IPR000182">
    <property type="entry name" value="GNAT_dom"/>
</dbReference>
<dbReference type="EMBL" id="CP003137">
    <property type="protein sequence ID" value="AEV96053.1"/>
    <property type="molecule type" value="Genomic_DNA"/>
</dbReference>
<protein>
    <submittedName>
        <fullName evidence="2">Acetyltransferase family protein</fullName>
    </submittedName>
</protein>
<dbReference type="InterPro" id="IPR016181">
    <property type="entry name" value="Acyl_CoA_acyltransferase"/>
</dbReference>
<evidence type="ECO:0000313" key="3">
    <source>
        <dbReference type="Proteomes" id="UP000005444"/>
    </source>
</evidence>
<dbReference type="SUPFAM" id="SSF55729">
    <property type="entry name" value="Acyl-CoA N-acyltransferases (Nat)"/>
    <property type="match status" value="1"/>
</dbReference>
<proteinExistence type="predicted"/>
<dbReference type="CDD" id="cd04301">
    <property type="entry name" value="NAT_SF"/>
    <property type="match status" value="1"/>
</dbReference>
<feature type="domain" description="N-acetyltransferase" evidence="1">
    <location>
        <begin position="2"/>
        <end position="150"/>
    </location>
</feature>
<dbReference type="Proteomes" id="UP000005444">
    <property type="component" value="Chromosome"/>
</dbReference>
<dbReference type="GO" id="GO:0016747">
    <property type="term" value="F:acyltransferase activity, transferring groups other than amino-acyl groups"/>
    <property type="evidence" value="ECO:0007669"/>
    <property type="project" value="InterPro"/>
</dbReference>
<dbReference type="eggNOG" id="COG0456">
    <property type="taxonomic scope" value="Bacteria"/>
</dbReference>
<dbReference type="Gene3D" id="3.40.630.30">
    <property type="match status" value="1"/>
</dbReference>
<dbReference type="PROSITE" id="PS51186">
    <property type="entry name" value="GNAT"/>
    <property type="match status" value="1"/>
</dbReference>
<evidence type="ECO:0000259" key="1">
    <source>
        <dbReference type="PROSITE" id="PS51186"/>
    </source>
</evidence>
<organism evidence="2 3">
    <name type="scientific">Pediococcus claussenii (strain ATCC BAA-344 / DSM 14800 / JCM 18046 / KCTC 3811 / LMG 21948 / P06)</name>
    <dbReference type="NCBI Taxonomy" id="701521"/>
    <lineage>
        <taxon>Bacteria</taxon>
        <taxon>Bacillati</taxon>
        <taxon>Bacillota</taxon>
        <taxon>Bacilli</taxon>
        <taxon>Lactobacillales</taxon>
        <taxon>Lactobacillaceae</taxon>
        <taxon>Pediococcus</taxon>
    </lineage>
</organism>
<gene>
    <name evidence="2" type="ordered locus">PECL_1842</name>
</gene>
<dbReference type="Pfam" id="PF00583">
    <property type="entry name" value="Acetyltransf_1"/>
    <property type="match status" value="1"/>
</dbReference>
<evidence type="ECO:0000313" key="2">
    <source>
        <dbReference type="EMBL" id="AEV96053.1"/>
    </source>
</evidence>
<dbReference type="PATRIC" id="fig|701521.8.peg.1741"/>